<dbReference type="PANTHER" id="PTHR34351">
    <property type="entry name" value="SLR1927 PROTEIN-RELATED"/>
    <property type="match status" value="1"/>
</dbReference>
<dbReference type="Pfam" id="PF01882">
    <property type="entry name" value="DUF58"/>
    <property type="match status" value="1"/>
</dbReference>
<name>A0A8J3PKU0_9ACTN</name>
<keyword evidence="4" id="KW-1185">Reference proteome</keyword>
<sequence length="432" mass="46293">MREALRGLTTRGRCFVAAALASALASLILGEKDLLRVAVLLGVLPLLAAGYVGRTRYKLACTRTLDPPQAQVGATARVVLRLQNLSRLLTGTLLLEDRLPYALGTRPRLVLERLGAHQASSVAYSVRADVRGRYEVGPLVVRLTDPFGLCELARSFATVDRLTVIPQIVGLPMVRLAGEYAGTGENRARAVAVHGDDDAATREYRHGDDLRRVHWRSTARVGELMVRREEQPWESRVTIVLDTRAGAHRGEGPTASFEWAVSAAASIALHLRQSGYKLRLVTGAGVDVEVSEVDGAAALLTHLAEVKLSADSDLATLVERVRRRSDAGLVIGLFGPLSAAESELLAGLRGNGTTCVALFLDSTTWLSQSAADRAASADRHSAAALSLLRSGWRVVPVTHGARLPTLWPQVARGTEGFAYRAAMAETVSGGRP</sequence>
<keyword evidence="1" id="KW-0472">Membrane</keyword>
<dbReference type="AlphaFoldDB" id="A0A8J3PKU0"/>
<comment type="caution">
    <text evidence="3">The sequence shown here is derived from an EMBL/GenBank/DDBJ whole genome shotgun (WGS) entry which is preliminary data.</text>
</comment>
<evidence type="ECO:0000313" key="3">
    <source>
        <dbReference type="EMBL" id="GIG72499.1"/>
    </source>
</evidence>
<evidence type="ECO:0000313" key="4">
    <source>
        <dbReference type="Proteomes" id="UP000653674"/>
    </source>
</evidence>
<protein>
    <submittedName>
        <fullName evidence="3">Membrane protein</fullName>
    </submittedName>
</protein>
<keyword evidence="1" id="KW-0812">Transmembrane</keyword>
<feature type="transmembrane region" description="Helical" evidence="1">
    <location>
        <begin position="12"/>
        <end position="29"/>
    </location>
</feature>
<evidence type="ECO:0000259" key="2">
    <source>
        <dbReference type="Pfam" id="PF01882"/>
    </source>
</evidence>
<dbReference type="PANTHER" id="PTHR34351:SF1">
    <property type="entry name" value="SLR1927 PROTEIN"/>
    <property type="match status" value="1"/>
</dbReference>
<feature type="domain" description="DUF58" evidence="2">
    <location>
        <begin position="201"/>
        <end position="321"/>
    </location>
</feature>
<gene>
    <name evidence="3" type="ORF">Pfl04_09030</name>
</gene>
<keyword evidence="1" id="KW-1133">Transmembrane helix</keyword>
<evidence type="ECO:0000256" key="1">
    <source>
        <dbReference type="SAM" id="Phobius"/>
    </source>
</evidence>
<dbReference type="InterPro" id="IPR002881">
    <property type="entry name" value="DUF58"/>
</dbReference>
<feature type="transmembrane region" description="Helical" evidence="1">
    <location>
        <begin position="35"/>
        <end position="53"/>
    </location>
</feature>
<dbReference type="EMBL" id="BONU01000004">
    <property type="protein sequence ID" value="GIG72499.1"/>
    <property type="molecule type" value="Genomic_DNA"/>
</dbReference>
<proteinExistence type="predicted"/>
<dbReference type="Proteomes" id="UP000653674">
    <property type="component" value="Unassembled WGS sequence"/>
</dbReference>
<organism evidence="3 4">
    <name type="scientific">Planosporangium flavigriseum</name>
    <dbReference type="NCBI Taxonomy" id="373681"/>
    <lineage>
        <taxon>Bacteria</taxon>
        <taxon>Bacillati</taxon>
        <taxon>Actinomycetota</taxon>
        <taxon>Actinomycetes</taxon>
        <taxon>Micromonosporales</taxon>
        <taxon>Micromonosporaceae</taxon>
        <taxon>Planosporangium</taxon>
    </lineage>
</organism>
<reference evidence="3" key="1">
    <citation type="submission" date="2021-01" db="EMBL/GenBank/DDBJ databases">
        <title>Whole genome shotgun sequence of Planosporangium flavigriseum NBRC 105377.</title>
        <authorList>
            <person name="Komaki H."/>
            <person name="Tamura T."/>
        </authorList>
    </citation>
    <scope>NUCLEOTIDE SEQUENCE</scope>
    <source>
        <strain evidence="3">NBRC 105377</strain>
    </source>
</reference>
<accession>A0A8J3PKU0</accession>
<dbReference type="RefSeq" id="WP_168071903.1">
    <property type="nucleotide sequence ID" value="NZ_BAAAQJ010000003.1"/>
</dbReference>